<gene>
    <name evidence="3" type="ORF">CLV72_103380</name>
</gene>
<organism evidence="3 4">
    <name type="scientific">Allonocardiopsis opalescens</name>
    <dbReference type="NCBI Taxonomy" id="1144618"/>
    <lineage>
        <taxon>Bacteria</taxon>
        <taxon>Bacillati</taxon>
        <taxon>Actinomycetota</taxon>
        <taxon>Actinomycetes</taxon>
        <taxon>Streptosporangiales</taxon>
        <taxon>Allonocardiopsis</taxon>
    </lineage>
</organism>
<keyword evidence="2" id="KW-1133">Transmembrane helix</keyword>
<evidence type="ECO:0000256" key="2">
    <source>
        <dbReference type="SAM" id="Phobius"/>
    </source>
</evidence>
<proteinExistence type="predicted"/>
<protein>
    <submittedName>
        <fullName evidence="3">Uncharacterized protein</fullName>
    </submittedName>
</protein>
<sequence length="318" mass="33278">MSHGRDASGRQPHHRPPGAHAAAGGPPPWDGRYGPYGQPPQVGPATGGNRPQPGPVPSGPQYPPTQGQPSWRGAPPPGGPPAGPPPWPGPAAAQPPGPPPAPRPGPPPGAPPGRRRTPWWRRGHTPHMLALAVVLPAALAVPWYFQRQSLLQDGAGALPAVHVPPDQPSEYAGAQWRFVSAESSDPAESSSLPVPADTVLVETVFSITPADAESSEAVRSCSFSLYDDQGRRWDTAAGFDSLTEEESEVLSAAWGCTTADSEPLPPGEEHLVSVDFLVPADATGLSPEVRLLFLSEEDAAAEGVPYIEPEVLRFAPLD</sequence>
<evidence type="ECO:0000256" key="1">
    <source>
        <dbReference type="SAM" id="MobiDB-lite"/>
    </source>
</evidence>
<keyword evidence="4" id="KW-1185">Reference proteome</keyword>
<keyword evidence="2" id="KW-0812">Transmembrane</keyword>
<dbReference type="Proteomes" id="UP000237846">
    <property type="component" value="Unassembled WGS sequence"/>
</dbReference>
<dbReference type="RefSeq" id="WP_170140957.1">
    <property type="nucleotide sequence ID" value="NZ_PVZC01000003.1"/>
</dbReference>
<feature type="region of interest" description="Disordered" evidence="1">
    <location>
        <begin position="1"/>
        <end position="121"/>
    </location>
</feature>
<feature type="compositionally biased region" description="Pro residues" evidence="1">
    <location>
        <begin position="74"/>
        <end position="111"/>
    </location>
</feature>
<accession>A0A2T0Q7K1</accession>
<evidence type="ECO:0000313" key="4">
    <source>
        <dbReference type="Proteomes" id="UP000237846"/>
    </source>
</evidence>
<name>A0A2T0Q7K1_9ACTN</name>
<dbReference type="AlphaFoldDB" id="A0A2T0Q7K1"/>
<comment type="caution">
    <text evidence="3">The sequence shown here is derived from an EMBL/GenBank/DDBJ whole genome shotgun (WGS) entry which is preliminary data.</text>
</comment>
<keyword evidence="2" id="KW-0472">Membrane</keyword>
<evidence type="ECO:0000313" key="3">
    <source>
        <dbReference type="EMBL" id="PRX99774.1"/>
    </source>
</evidence>
<reference evidence="3 4" key="1">
    <citation type="submission" date="2018-03" db="EMBL/GenBank/DDBJ databases">
        <title>Genomic Encyclopedia of Archaeal and Bacterial Type Strains, Phase II (KMG-II): from individual species to whole genera.</title>
        <authorList>
            <person name="Goeker M."/>
        </authorList>
    </citation>
    <scope>NUCLEOTIDE SEQUENCE [LARGE SCALE GENOMIC DNA]</scope>
    <source>
        <strain evidence="3 4">DSM 45601</strain>
    </source>
</reference>
<feature type="compositionally biased region" description="Pro residues" evidence="1">
    <location>
        <begin position="52"/>
        <end position="63"/>
    </location>
</feature>
<feature type="transmembrane region" description="Helical" evidence="2">
    <location>
        <begin position="125"/>
        <end position="145"/>
    </location>
</feature>
<dbReference type="EMBL" id="PVZC01000003">
    <property type="protein sequence ID" value="PRX99774.1"/>
    <property type="molecule type" value="Genomic_DNA"/>
</dbReference>